<evidence type="ECO:0000256" key="1">
    <source>
        <dbReference type="ARBA" id="ARBA00004651"/>
    </source>
</evidence>
<comment type="catalytic activity">
    <reaction evidence="8">
        <text>fluoride(in) = fluoride(out)</text>
        <dbReference type="Rhea" id="RHEA:76159"/>
        <dbReference type="ChEBI" id="CHEBI:17051"/>
    </reaction>
    <physiologicalReaction direction="left-to-right" evidence="8">
        <dbReference type="Rhea" id="RHEA:76160"/>
    </physiologicalReaction>
</comment>
<keyword evidence="10" id="KW-0813">Transport</keyword>
<feature type="transmembrane region" description="Helical" evidence="10">
    <location>
        <begin position="67"/>
        <end position="88"/>
    </location>
</feature>
<keyword evidence="5 10" id="KW-0472">Membrane</keyword>
<proteinExistence type="inferred from homology"/>
<reference evidence="11 12" key="1">
    <citation type="journal article" date="2019" name="Microorganisms">
        <title>Paenibacillus lutrae sp. nov., A Chitinolytic Species Isolated from A River Otter in Castril Natural Park, Granada, Spain.</title>
        <authorList>
            <person name="Rodriguez M."/>
            <person name="Reina J.C."/>
            <person name="Bejar V."/>
            <person name="Llamas I."/>
        </authorList>
    </citation>
    <scope>NUCLEOTIDE SEQUENCE [LARGE SCALE GENOMIC DNA]</scope>
    <source>
        <strain evidence="11 12">N10</strain>
    </source>
</reference>
<comment type="caution">
    <text evidence="11">The sequence shown here is derived from an EMBL/GenBank/DDBJ whole genome shotgun (WGS) entry which is preliminary data.</text>
</comment>
<evidence type="ECO:0000256" key="7">
    <source>
        <dbReference type="ARBA" id="ARBA00035120"/>
    </source>
</evidence>
<name>A0A7X3FGD8_9BACL</name>
<dbReference type="EMBL" id="RHLK01000003">
    <property type="protein sequence ID" value="MVO99280.1"/>
    <property type="molecule type" value="Genomic_DNA"/>
</dbReference>
<dbReference type="OrthoDB" id="9799631at2"/>
<comment type="activity regulation">
    <text evidence="10">Na(+) is not transported, but it plays an essential structural role and its presence is essential for fluoride channel function.</text>
</comment>
<evidence type="ECO:0000256" key="2">
    <source>
        <dbReference type="ARBA" id="ARBA00022475"/>
    </source>
</evidence>
<evidence type="ECO:0000313" key="12">
    <source>
        <dbReference type="Proteomes" id="UP000490800"/>
    </source>
</evidence>
<dbReference type="GO" id="GO:0005886">
    <property type="term" value="C:plasma membrane"/>
    <property type="evidence" value="ECO:0007669"/>
    <property type="project" value="UniProtKB-SubCell"/>
</dbReference>
<evidence type="ECO:0000313" key="11">
    <source>
        <dbReference type="EMBL" id="MVO99280.1"/>
    </source>
</evidence>
<keyword evidence="10" id="KW-0915">Sodium</keyword>
<evidence type="ECO:0000256" key="5">
    <source>
        <dbReference type="ARBA" id="ARBA00023136"/>
    </source>
</evidence>
<evidence type="ECO:0000256" key="10">
    <source>
        <dbReference type="HAMAP-Rule" id="MF_00454"/>
    </source>
</evidence>
<keyword evidence="10" id="KW-0479">Metal-binding</keyword>
<evidence type="ECO:0000256" key="8">
    <source>
        <dbReference type="ARBA" id="ARBA00035585"/>
    </source>
</evidence>
<gene>
    <name evidence="10 11" type="primary">crcB</name>
    <name evidence="10" type="synonym">fluC</name>
    <name evidence="11" type="ORF">EDM21_07015</name>
</gene>
<evidence type="ECO:0000256" key="4">
    <source>
        <dbReference type="ARBA" id="ARBA00022989"/>
    </source>
</evidence>
<dbReference type="GO" id="GO:0062054">
    <property type="term" value="F:fluoride channel activity"/>
    <property type="evidence" value="ECO:0007669"/>
    <property type="project" value="UniProtKB-UniRule"/>
</dbReference>
<dbReference type="PANTHER" id="PTHR28259">
    <property type="entry name" value="FLUORIDE EXPORT PROTEIN 1-RELATED"/>
    <property type="match status" value="1"/>
</dbReference>
<dbReference type="InterPro" id="IPR003691">
    <property type="entry name" value="FluC"/>
</dbReference>
<keyword evidence="10" id="KW-0406">Ion transport</keyword>
<keyword evidence="6 10" id="KW-0407">Ion channel</keyword>
<evidence type="ECO:0000256" key="3">
    <source>
        <dbReference type="ARBA" id="ARBA00022692"/>
    </source>
</evidence>
<evidence type="ECO:0000256" key="6">
    <source>
        <dbReference type="ARBA" id="ARBA00023303"/>
    </source>
</evidence>
<dbReference type="PANTHER" id="PTHR28259:SF1">
    <property type="entry name" value="FLUORIDE EXPORT PROTEIN 1-RELATED"/>
    <property type="match status" value="1"/>
</dbReference>
<dbReference type="GO" id="GO:0140114">
    <property type="term" value="P:cellular detoxification of fluoride"/>
    <property type="evidence" value="ECO:0007669"/>
    <property type="project" value="UniProtKB-UniRule"/>
</dbReference>
<feature type="transmembrane region" description="Helical" evidence="10">
    <location>
        <begin position="32"/>
        <end position="55"/>
    </location>
</feature>
<dbReference type="NCBIfam" id="TIGR00494">
    <property type="entry name" value="crcB"/>
    <property type="match status" value="1"/>
</dbReference>
<keyword evidence="3 10" id="KW-0812">Transmembrane</keyword>
<protein>
    <recommendedName>
        <fullName evidence="10">Fluoride-specific ion channel FluC</fullName>
    </recommendedName>
</protein>
<dbReference type="Proteomes" id="UP000490800">
    <property type="component" value="Unassembled WGS sequence"/>
</dbReference>
<feature type="binding site" evidence="10">
    <location>
        <position position="71"/>
    </location>
    <ligand>
        <name>Na(+)</name>
        <dbReference type="ChEBI" id="CHEBI:29101"/>
        <note>structural</note>
    </ligand>
</feature>
<comment type="function">
    <text evidence="9 10">Fluoride-specific ion channel. Important for reducing fluoride concentration in the cell, thus reducing its toxicity.</text>
</comment>
<keyword evidence="4 10" id="KW-1133">Transmembrane helix</keyword>
<keyword evidence="12" id="KW-1185">Reference proteome</keyword>
<dbReference type="Pfam" id="PF02537">
    <property type="entry name" value="CRCB"/>
    <property type="match status" value="1"/>
</dbReference>
<sequence>MKVIYIGLAGFAGALSRYSLSFLWNEGPGRFPWGTLACNLLGCLLLGYLSTAVLVNWKPDLRIAVTAGFIGAFTTFSAFSLEIVQLAASGRTGIAVVYGLVSLWGGLLFTWVGMAAAGKRKEVDRA</sequence>
<dbReference type="GO" id="GO:0046872">
    <property type="term" value="F:metal ion binding"/>
    <property type="evidence" value="ECO:0007669"/>
    <property type="project" value="UniProtKB-KW"/>
</dbReference>
<accession>A0A7X3FGD8</accession>
<feature type="binding site" evidence="10">
    <location>
        <position position="74"/>
    </location>
    <ligand>
        <name>Na(+)</name>
        <dbReference type="ChEBI" id="CHEBI:29101"/>
        <note>structural</note>
    </ligand>
</feature>
<comment type="subcellular location">
    <subcellularLocation>
        <location evidence="1 10">Cell membrane</location>
        <topology evidence="1 10">Multi-pass membrane protein</topology>
    </subcellularLocation>
</comment>
<feature type="transmembrane region" description="Helical" evidence="10">
    <location>
        <begin position="94"/>
        <end position="117"/>
    </location>
</feature>
<evidence type="ECO:0000256" key="9">
    <source>
        <dbReference type="ARBA" id="ARBA00049940"/>
    </source>
</evidence>
<dbReference type="AlphaFoldDB" id="A0A7X3FGD8"/>
<organism evidence="11 12">
    <name type="scientific">Paenibacillus lutrae</name>
    <dbReference type="NCBI Taxonomy" id="2078573"/>
    <lineage>
        <taxon>Bacteria</taxon>
        <taxon>Bacillati</taxon>
        <taxon>Bacillota</taxon>
        <taxon>Bacilli</taxon>
        <taxon>Bacillales</taxon>
        <taxon>Paenibacillaceae</taxon>
        <taxon>Paenibacillus</taxon>
    </lineage>
</organism>
<keyword evidence="2 10" id="KW-1003">Cell membrane</keyword>
<comment type="similarity">
    <text evidence="7 10">Belongs to the fluoride channel Fluc/FEX (TC 1.A.43) family.</text>
</comment>
<dbReference type="RefSeq" id="WP_157334179.1">
    <property type="nucleotide sequence ID" value="NZ_RHLK01000003.1"/>
</dbReference>
<dbReference type="HAMAP" id="MF_00454">
    <property type="entry name" value="FluC"/>
    <property type="match status" value="1"/>
</dbReference>